<evidence type="ECO:0000313" key="2">
    <source>
        <dbReference type="EMBL" id="SDW51315.1"/>
    </source>
</evidence>
<keyword evidence="3" id="KW-1185">Reference proteome</keyword>
<reference evidence="2 3" key="1">
    <citation type="submission" date="2016-10" db="EMBL/GenBank/DDBJ databases">
        <authorList>
            <person name="de Groot N.N."/>
        </authorList>
    </citation>
    <scope>NUCLEOTIDE SEQUENCE [LARGE SCALE GENOMIC DNA]</scope>
    <source>
        <strain evidence="2 3">CGMCC 1.8894</strain>
    </source>
</reference>
<name>A0A1H2U564_9RHOB</name>
<gene>
    <name evidence="2" type="ORF">SAMN04488238_102282</name>
</gene>
<dbReference type="EMBL" id="FNOM01000002">
    <property type="protein sequence ID" value="SDW51315.1"/>
    <property type="molecule type" value="Genomic_DNA"/>
</dbReference>
<organism evidence="2 3">
    <name type="scientific">Roseicitreum antarcticum</name>
    <dbReference type="NCBI Taxonomy" id="564137"/>
    <lineage>
        <taxon>Bacteria</taxon>
        <taxon>Pseudomonadati</taxon>
        <taxon>Pseudomonadota</taxon>
        <taxon>Alphaproteobacteria</taxon>
        <taxon>Rhodobacterales</taxon>
        <taxon>Paracoccaceae</taxon>
        <taxon>Roseicitreum</taxon>
    </lineage>
</organism>
<evidence type="ECO:0000256" key="1">
    <source>
        <dbReference type="SAM" id="MobiDB-lite"/>
    </source>
</evidence>
<evidence type="ECO:0000313" key="3">
    <source>
        <dbReference type="Proteomes" id="UP000198539"/>
    </source>
</evidence>
<dbReference type="STRING" id="564137.SAMN04488238_102282"/>
<proteinExistence type="predicted"/>
<protein>
    <submittedName>
        <fullName evidence="2">Uncharacterized protein</fullName>
    </submittedName>
</protein>
<dbReference type="Proteomes" id="UP000198539">
    <property type="component" value="Unassembled WGS sequence"/>
</dbReference>
<feature type="region of interest" description="Disordered" evidence="1">
    <location>
        <begin position="1"/>
        <end position="21"/>
    </location>
</feature>
<dbReference type="RefSeq" id="WP_092885883.1">
    <property type="nucleotide sequence ID" value="NZ_CP061498.1"/>
</dbReference>
<dbReference type="AlphaFoldDB" id="A0A1H2U564"/>
<dbReference type="OrthoDB" id="7684392at2"/>
<accession>A0A1H2U564</accession>
<sequence>MSDPLPLEPGHLTTASDADAHDESRGAAGGFNLLIVAQRGRLQYEALLLAASLRHFAGNDVVRLFIAEPQPGPLWSEDPRMDHWRIRQMLGAFGAQFIPLHNRHFGDSYPNGNKIEALLHLPAAEPFLFLDTDTLITGDLTAVGFDFARPSASSRVAPTWPLISLYGPGYEDVWRALYDHFALDYASSLNHSYPPEFWRRYAYFNAGWFYGPCPQLFGARMRDYAIEVARAALPALACQPLKPWLDQIVLPLVIQAMGGARDLVPGGHMDGATTCHYRALPMLYAQASDLTVGVLETLAARPDLQRVLCQHPPFNRMLYQGHGAHARALFDRDGPETPMAEAQAKLSRAGLWAR</sequence>